<dbReference type="PANTHER" id="PTHR43591">
    <property type="entry name" value="METHYLTRANSFERASE"/>
    <property type="match status" value="1"/>
</dbReference>
<dbReference type="Pfam" id="PF13649">
    <property type="entry name" value="Methyltransf_25"/>
    <property type="match status" value="1"/>
</dbReference>
<gene>
    <name evidence="2" type="ORF">CVLEPA_LOCUS285</name>
</gene>
<evidence type="ECO:0000313" key="2">
    <source>
        <dbReference type="EMBL" id="CAK8671233.1"/>
    </source>
</evidence>
<dbReference type="InterPro" id="IPR041698">
    <property type="entry name" value="Methyltransf_25"/>
</dbReference>
<organism evidence="2 3">
    <name type="scientific">Clavelina lepadiformis</name>
    <name type="common">Light-bulb sea squirt</name>
    <name type="synonym">Ascidia lepadiformis</name>
    <dbReference type="NCBI Taxonomy" id="159417"/>
    <lineage>
        <taxon>Eukaryota</taxon>
        <taxon>Metazoa</taxon>
        <taxon>Chordata</taxon>
        <taxon>Tunicata</taxon>
        <taxon>Ascidiacea</taxon>
        <taxon>Aplousobranchia</taxon>
        <taxon>Clavelinidae</taxon>
        <taxon>Clavelina</taxon>
    </lineage>
</organism>
<dbReference type="EMBL" id="CAWYQH010000001">
    <property type="protein sequence ID" value="CAK8671233.1"/>
    <property type="molecule type" value="Genomic_DNA"/>
</dbReference>
<dbReference type="CDD" id="cd02440">
    <property type="entry name" value="AdoMet_MTases"/>
    <property type="match status" value="1"/>
</dbReference>
<name>A0ABP0EXX6_CLALP</name>
<dbReference type="PANTHER" id="PTHR43591:SF101">
    <property type="entry name" value="METHYLTRANSFERASE-LIKE PROTEIN 27"/>
    <property type="match status" value="1"/>
</dbReference>
<dbReference type="InterPro" id="IPR029063">
    <property type="entry name" value="SAM-dependent_MTases_sf"/>
</dbReference>
<dbReference type="Proteomes" id="UP001642483">
    <property type="component" value="Unassembled WGS sequence"/>
</dbReference>
<evidence type="ECO:0000259" key="1">
    <source>
        <dbReference type="Pfam" id="PF13649"/>
    </source>
</evidence>
<accession>A0ABP0EXX6</accession>
<proteinExistence type="predicted"/>
<feature type="domain" description="Methyltransferase" evidence="1">
    <location>
        <begin position="75"/>
        <end position="168"/>
    </location>
</feature>
<evidence type="ECO:0000313" key="3">
    <source>
        <dbReference type="Proteomes" id="UP001642483"/>
    </source>
</evidence>
<dbReference type="Gene3D" id="3.40.50.150">
    <property type="entry name" value="Vaccinia Virus protein VP39"/>
    <property type="match status" value="1"/>
</dbReference>
<dbReference type="SUPFAM" id="SSF53335">
    <property type="entry name" value="S-adenosyl-L-methionine-dependent methyltransferases"/>
    <property type="match status" value="1"/>
</dbReference>
<keyword evidence="3" id="KW-1185">Reference proteome</keyword>
<sequence>MSAAKDKDFSGLYRKIYGSYIDVTNSEKTVDNYSKLAESYEEDFVGMGYDTPQVLASEALKLLQETKKDLDNCKILDIACGTGLVAQGLRNDGFKGSIDGIDGSEGMLKIAEEKGLYQILKEQFISIDKPILFDDNSYDAIVCCGGFGPGHLIPAALQDLIRVTKSGGLIVYSTRYNEAADAYVKELTNEAEALVTQNKWEKVKIFLAPYFCVDLSASEEKKSKPLLASIYCYRKK</sequence>
<reference evidence="2 3" key="1">
    <citation type="submission" date="2024-02" db="EMBL/GenBank/DDBJ databases">
        <authorList>
            <person name="Daric V."/>
            <person name="Darras S."/>
        </authorList>
    </citation>
    <scope>NUCLEOTIDE SEQUENCE [LARGE SCALE GENOMIC DNA]</scope>
</reference>
<comment type="caution">
    <text evidence="2">The sequence shown here is derived from an EMBL/GenBank/DDBJ whole genome shotgun (WGS) entry which is preliminary data.</text>
</comment>
<protein>
    <recommendedName>
        <fullName evidence="1">Methyltransferase domain-containing protein</fullName>
    </recommendedName>
</protein>